<dbReference type="Pfam" id="PF24847">
    <property type="entry name" value="DUF7722"/>
    <property type="match status" value="1"/>
</dbReference>
<dbReference type="PANTHER" id="PTHR33513">
    <property type="entry name" value="OS06G0523300 PROTEIN"/>
    <property type="match status" value="1"/>
</dbReference>
<organism evidence="2 3">
    <name type="scientific">Daucus carota subsp. sativus</name>
    <name type="common">Carrot</name>
    <dbReference type="NCBI Taxonomy" id="79200"/>
    <lineage>
        <taxon>Eukaryota</taxon>
        <taxon>Viridiplantae</taxon>
        <taxon>Streptophyta</taxon>
        <taxon>Embryophyta</taxon>
        <taxon>Tracheophyta</taxon>
        <taxon>Spermatophyta</taxon>
        <taxon>Magnoliopsida</taxon>
        <taxon>eudicotyledons</taxon>
        <taxon>Gunneridae</taxon>
        <taxon>Pentapetalae</taxon>
        <taxon>asterids</taxon>
        <taxon>campanulids</taxon>
        <taxon>Apiales</taxon>
        <taxon>Apiaceae</taxon>
        <taxon>Apioideae</taxon>
        <taxon>Scandiceae</taxon>
        <taxon>Daucinae</taxon>
        <taxon>Daucus</taxon>
        <taxon>Daucus sect. Daucus</taxon>
    </lineage>
</organism>
<dbReference type="Gramene" id="KZM83277">
    <property type="protein sequence ID" value="KZM83277"/>
    <property type="gene ID" value="DCAR_030846"/>
</dbReference>
<gene>
    <name evidence="2" type="ORF">DCAR_0935828</name>
</gene>
<keyword evidence="3" id="KW-1185">Reference proteome</keyword>
<dbReference type="AlphaFoldDB" id="A0A175YIM9"/>
<dbReference type="KEGG" id="dcr:108200922"/>
<feature type="domain" description="DUF7722" evidence="1">
    <location>
        <begin position="55"/>
        <end position="101"/>
    </location>
</feature>
<dbReference type="Proteomes" id="UP000077755">
    <property type="component" value="Chromosome 9"/>
</dbReference>
<evidence type="ECO:0000313" key="2">
    <source>
        <dbReference type="EMBL" id="WOH16278.1"/>
    </source>
</evidence>
<evidence type="ECO:0000313" key="3">
    <source>
        <dbReference type="Proteomes" id="UP000077755"/>
    </source>
</evidence>
<dbReference type="InterPro" id="IPR056139">
    <property type="entry name" value="DUF7722"/>
</dbReference>
<sequence length="104" mass="12207">MALNWLLHSAYNIVLGYPNYSTTKEQATKSMKISYGNELEGTRMDASNFQMPLHYPRYSKTDYQKMEEWRVDLLLQQYGLKSEAKNVDEKRAFAMGAFLWPDQI</sequence>
<evidence type="ECO:0000259" key="1">
    <source>
        <dbReference type="Pfam" id="PF24847"/>
    </source>
</evidence>
<dbReference type="OMA" id="RYAKADY"/>
<dbReference type="OrthoDB" id="1932905at2759"/>
<name>A0A175YIM9_DAUCS</name>
<dbReference type="PANTHER" id="PTHR33513:SF21">
    <property type="entry name" value="JMJN DOMAIN-CONTAINING PROTEIN"/>
    <property type="match status" value="1"/>
</dbReference>
<protein>
    <recommendedName>
        <fullName evidence="1">DUF7722 domain-containing protein</fullName>
    </recommendedName>
</protein>
<proteinExistence type="predicted"/>
<dbReference type="EMBL" id="CP093351">
    <property type="protein sequence ID" value="WOH16278.1"/>
    <property type="molecule type" value="Genomic_DNA"/>
</dbReference>
<accession>A0A175YIM9</accession>
<reference evidence="2" key="1">
    <citation type="journal article" date="2016" name="Nat. Genet.">
        <title>A high-quality carrot genome assembly provides new insights into carotenoid accumulation and asterid genome evolution.</title>
        <authorList>
            <person name="Iorizzo M."/>
            <person name="Ellison S."/>
            <person name="Senalik D."/>
            <person name="Zeng P."/>
            <person name="Satapoomin P."/>
            <person name="Huang J."/>
            <person name="Bowman M."/>
            <person name="Iovene M."/>
            <person name="Sanseverino W."/>
            <person name="Cavagnaro P."/>
            <person name="Yildiz M."/>
            <person name="Macko-Podgorni A."/>
            <person name="Moranska E."/>
            <person name="Grzebelus E."/>
            <person name="Grzebelus D."/>
            <person name="Ashrafi H."/>
            <person name="Zheng Z."/>
            <person name="Cheng S."/>
            <person name="Spooner D."/>
            <person name="Van Deynze A."/>
            <person name="Simon P."/>
        </authorList>
    </citation>
    <scope>NUCLEOTIDE SEQUENCE</scope>
    <source>
        <tissue evidence="2">Leaf</tissue>
    </source>
</reference>
<reference evidence="2" key="2">
    <citation type="submission" date="2022-03" db="EMBL/GenBank/DDBJ databases">
        <title>Draft title - Genomic analysis of global carrot germplasm unveils the trajectory of domestication and the origin of high carotenoid orange carrot.</title>
        <authorList>
            <person name="Iorizzo M."/>
            <person name="Ellison S."/>
            <person name="Senalik D."/>
            <person name="Macko-Podgorni A."/>
            <person name="Grzebelus D."/>
            <person name="Bostan H."/>
            <person name="Rolling W."/>
            <person name="Curaba J."/>
            <person name="Simon P."/>
        </authorList>
    </citation>
    <scope>NUCLEOTIDE SEQUENCE</scope>
    <source>
        <tissue evidence="2">Leaf</tissue>
    </source>
</reference>